<protein>
    <submittedName>
        <fullName evidence="2">Uncharacterized protein</fullName>
    </submittedName>
</protein>
<dbReference type="KEGG" id="dor:Desor_1784"/>
<proteinExistence type="predicted"/>
<keyword evidence="1" id="KW-1133">Transmembrane helix</keyword>
<evidence type="ECO:0000313" key="2">
    <source>
        <dbReference type="EMBL" id="AET67420.1"/>
    </source>
</evidence>
<feature type="transmembrane region" description="Helical" evidence="1">
    <location>
        <begin position="6"/>
        <end position="23"/>
    </location>
</feature>
<dbReference type="EMBL" id="CP003108">
    <property type="protein sequence ID" value="AET67420.1"/>
    <property type="molecule type" value="Genomic_DNA"/>
</dbReference>
<sequence>MPRYFIYLILTAFFGLILILTVPKEEIRRLSIYGIIFGAGMDFLMLIYGGLTGFFGWTNFGPLGYHGITIFTPLDWALFFIMYFYFLPKQKLLLYVYVTAAIVFSILYAGLIQDLGVFYSVLGRFYIHLIDFIIWYLVATWGYYKLSAYVESKQKMMD</sequence>
<feature type="transmembrane region" description="Helical" evidence="1">
    <location>
        <begin position="63"/>
        <end position="85"/>
    </location>
</feature>
<name>G7W8J3_DESOD</name>
<keyword evidence="1" id="KW-0472">Membrane</keyword>
<dbReference type="eggNOG" id="ENOG5033415">
    <property type="taxonomic scope" value="Bacteria"/>
</dbReference>
<dbReference type="OrthoDB" id="1797032at2"/>
<dbReference type="PATRIC" id="fig|768706.3.peg.1790"/>
<evidence type="ECO:0000313" key="3">
    <source>
        <dbReference type="Proteomes" id="UP000006346"/>
    </source>
</evidence>
<feature type="transmembrane region" description="Helical" evidence="1">
    <location>
        <begin position="30"/>
        <end position="51"/>
    </location>
</feature>
<gene>
    <name evidence="2" type="ordered locus">Desor_1784</name>
</gene>
<reference evidence="2 3" key="2">
    <citation type="journal article" date="2012" name="J. Bacteriol.">
        <title>Complete genome sequences of Desulfosporosinus orientis DSM765T, Desulfosporosinus youngiae DSM17734T, Desulfosporosinus meridiei DSM13257T, and Desulfosporosinus acidiphilus DSM22704T.</title>
        <authorList>
            <person name="Pester M."/>
            <person name="Brambilla E."/>
            <person name="Alazard D."/>
            <person name="Rattei T."/>
            <person name="Weinmaier T."/>
            <person name="Han J."/>
            <person name="Lucas S."/>
            <person name="Lapidus A."/>
            <person name="Cheng J.F."/>
            <person name="Goodwin L."/>
            <person name="Pitluck S."/>
            <person name="Peters L."/>
            <person name="Ovchinnikova G."/>
            <person name="Teshima H."/>
            <person name="Detter J.C."/>
            <person name="Han C.S."/>
            <person name="Tapia R."/>
            <person name="Land M.L."/>
            <person name="Hauser L."/>
            <person name="Kyrpides N.C."/>
            <person name="Ivanova N.N."/>
            <person name="Pagani I."/>
            <person name="Huntmann M."/>
            <person name="Wei C.L."/>
            <person name="Davenport K.W."/>
            <person name="Daligault H."/>
            <person name="Chain P.S."/>
            <person name="Chen A."/>
            <person name="Mavromatis K."/>
            <person name="Markowitz V."/>
            <person name="Szeto E."/>
            <person name="Mikhailova N."/>
            <person name="Pati A."/>
            <person name="Wagner M."/>
            <person name="Woyke T."/>
            <person name="Ollivier B."/>
            <person name="Klenk H.P."/>
            <person name="Spring S."/>
            <person name="Loy A."/>
        </authorList>
    </citation>
    <scope>NUCLEOTIDE SEQUENCE [LARGE SCALE GENOMIC DNA]</scope>
    <source>
        <strain evidence="3">ATCC 19365 / DSM 765 / NCIMB 8382 / VKM B-1628</strain>
    </source>
</reference>
<dbReference type="HOGENOM" id="CLU_115763_1_0_9"/>
<evidence type="ECO:0000256" key="1">
    <source>
        <dbReference type="SAM" id="Phobius"/>
    </source>
</evidence>
<feature type="transmembrane region" description="Helical" evidence="1">
    <location>
        <begin position="92"/>
        <end position="113"/>
    </location>
</feature>
<dbReference type="Proteomes" id="UP000006346">
    <property type="component" value="Chromosome"/>
</dbReference>
<keyword evidence="1" id="KW-0812">Transmembrane</keyword>
<organism evidence="2 3">
    <name type="scientific">Desulfosporosinus orientis (strain ATCC 19365 / DSM 765 / NCIMB 8382 / VKM B-1628 / Singapore I)</name>
    <name type="common">Desulfotomaculum orientis</name>
    <dbReference type="NCBI Taxonomy" id="768706"/>
    <lineage>
        <taxon>Bacteria</taxon>
        <taxon>Bacillati</taxon>
        <taxon>Bacillota</taxon>
        <taxon>Clostridia</taxon>
        <taxon>Eubacteriales</taxon>
        <taxon>Desulfitobacteriaceae</taxon>
        <taxon>Desulfosporosinus</taxon>
    </lineage>
</organism>
<dbReference type="AlphaFoldDB" id="G7W8J3"/>
<reference evidence="3" key="1">
    <citation type="submission" date="2011-11" db="EMBL/GenBank/DDBJ databases">
        <title>Complete sequence of Desulfosporosinus orientis DSM 765.</title>
        <authorList>
            <person name="Lucas S."/>
            <person name="Han J."/>
            <person name="Lapidus A."/>
            <person name="Cheng J.-F."/>
            <person name="Goodwin L."/>
            <person name="Pitluck S."/>
            <person name="Peters L."/>
            <person name="Ovchinnikova G."/>
            <person name="Teshima H."/>
            <person name="Detter J.C."/>
            <person name="Han C."/>
            <person name="Tapia R."/>
            <person name="Land M."/>
            <person name="Hauser L."/>
            <person name="Kyrpides N."/>
            <person name="Ivanova N."/>
            <person name="Pagani I."/>
            <person name="Pester M."/>
            <person name="Spring S."/>
            <person name="Ollivier B."/>
            <person name="Rattei T."/>
            <person name="Klenk H.-P."/>
            <person name="Wagner M."/>
            <person name="Loy A."/>
            <person name="Woyke T."/>
        </authorList>
    </citation>
    <scope>NUCLEOTIDE SEQUENCE [LARGE SCALE GENOMIC DNA]</scope>
    <source>
        <strain evidence="3">ATCC 19365 / DSM 765 / NCIMB 8382 / VKM B-1628</strain>
    </source>
</reference>
<keyword evidence="3" id="KW-1185">Reference proteome</keyword>
<dbReference type="RefSeq" id="WP_014184239.1">
    <property type="nucleotide sequence ID" value="NC_016584.1"/>
</dbReference>
<accession>G7W8J3</accession>
<feature type="transmembrane region" description="Helical" evidence="1">
    <location>
        <begin position="125"/>
        <end position="146"/>
    </location>
</feature>